<sequence length="102" mass="11779">MKPAFALPFLGSLGSFLNPTHSPTQQKLIACMQADHCFRRVPTTEEYLFTTPCISSRTLLYRRRSLLRCGHFEPADYRLQPIALFRSRSQRSPAFRIKSTPF</sequence>
<accession>A0A9P4U586</accession>
<keyword evidence="2" id="KW-1185">Reference proteome</keyword>
<proteinExistence type="predicted"/>
<feature type="non-terminal residue" evidence="1">
    <location>
        <position position="1"/>
    </location>
</feature>
<evidence type="ECO:0000313" key="1">
    <source>
        <dbReference type="EMBL" id="KAF2436732.1"/>
    </source>
</evidence>
<comment type="caution">
    <text evidence="1">The sequence shown here is derived from an EMBL/GenBank/DDBJ whole genome shotgun (WGS) entry which is preliminary data.</text>
</comment>
<organism evidence="1 2">
    <name type="scientific">Tothia fuscella</name>
    <dbReference type="NCBI Taxonomy" id="1048955"/>
    <lineage>
        <taxon>Eukaryota</taxon>
        <taxon>Fungi</taxon>
        <taxon>Dikarya</taxon>
        <taxon>Ascomycota</taxon>
        <taxon>Pezizomycotina</taxon>
        <taxon>Dothideomycetes</taxon>
        <taxon>Pleosporomycetidae</taxon>
        <taxon>Venturiales</taxon>
        <taxon>Cylindrosympodiaceae</taxon>
        <taxon>Tothia</taxon>
    </lineage>
</organism>
<reference evidence="1" key="1">
    <citation type="journal article" date="2020" name="Stud. Mycol.">
        <title>101 Dothideomycetes genomes: a test case for predicting lifestyles and emergence of pathogens.</title>
        <authorList>
            <person name="Haridas S."/>
            <person name="Albert R."/>
            <person name="Binder M."/>
            <person name="Bloem J."/>
            <person name="Labutti K."/>
            <person name="Salamov A."/>
            <person name="Andreopoulos B."/>
            <person name="Baker S."/>
            <person name="Barry K."/>
            <person name="Bills G."/>
            <person name="Bluhm B."/>
            <person name="Cannon C."/>
            <person name="Castanera R."/>
            <person name="Culley D."/>
            <person name="Daum C."/>
            <person name="Ezra D."/>
            <person name="Gonzalez J."/>
            <person name="Henrissat B."/>
            <person name="Kuo A."/>
            <person name="Liang C."/>
            <person name="Lipzen A."/>
            <person name="Lutzoni F."/>
            <person name="Magnuson J."/>
            <person name="Mondo S."/>
            <person name="Nolan M."/>
            <person name="Ohm R."/>
            <person name="Pangilinan J."/>
            <person name="Park H.-J."/>
            <person name="Ramirez L."/>
            <person name="Alfaro M."/>
            <person name="Sun H."/>
            <person name="Tritt A."/>
            <person name="Yoshinaga Y."/>
            <person name="Zwiers L.-H."/>
            <person name="Turgeon B."/>
            <person name="Goodwin S."/>
            <person name="Spatafora J."/>
            <person name="Crous P."/>
            <person name="Grigoriev I."/>
        </authorList>
    </citation>
    <scope>NUCLEOTIDE SEQUENCE</scope>
    <source>
        <strain evidence="1">CBS 130266</strain>
    </source>
</reference>
<protein>
    <submittedName>
        <fullName evidence="1">Uncharacterized protein</fullName>
    </submittedName>
</protein>
<dbReference type="AlphaFoldDB" id="A0A9P4U586"/>
<name>A0A9P4U586_9PEZI</name>
<dbReference type="Proteomes" id="UP000800235">
    <property type="component" value="Unassembled WGS sequence"/>
</dbReference>
<dbReference type="EMBL" id="MU007009">
    <property type="protein sequence ID" value="KAF2436732.1"/>
    <property type="molecule type" value="Genomic_DNA"/>
</dbReference>
<evidence type="ECO:0000313" key="2">
    <source>
        <dbReference type="Proteomes" id="UP000800235"/>
    </source>
</evidence>
<gene>
    <name evidence="1" type="ORF">EJ08DRAFT_644357</name>
</gene>